<dbReference type="InterPro" id="IPR043502">
    <property type="entry name" value="DNA/RNA_pol_sf"/>
</dbReference>
<dbReference type="Gene3D" id="3.10.10.10">
    <property type="entry name" value="HIV Type 1 Reverse Transcriptase, subunit A, domain 1"/>
    <property type="match status" value="1"/>
</dbReference>
<evidence type="ECO:0008006" key="3">
    <source>
        <dbReference type="Google" id="ProtNLM"/>
    </source>
</evidence>
<dbReference type="Proteomes" id="UP000030645">
    <property type="component" value="Unassembled WGS sequence"/>
</dbReference>
<dbReference type="SUPFAM" id="SSF56672">
    <property type="entry name" value="DNA/RNA polymerases"/>
    <property type="match status" value="1"/>
</dbReference>
<dbReference type="InterPro" id="IPR021109">
    <property type="entry name" value="Peptidase_aspartic_dom_sf"/>
</dbReference>
<proteinExistence type="predicted"/>
<gene>
    <name evidence="1" type="ORF">L484_006133</name>
</gene>
<organism evidence="1 2">
    <name type="scientific">Morus notabilis</name>
    <dbReference type="NCBI Taxonomy" id="981085"/>
    <lineage>
        <taxon>Eukaryota</taxon>
        <taxon>Viridiplantae</taxon>
        <taxon>Streptophyta</taxon>
        <taxon>Embryophyta</taxon>
        <taxon>Tracheophyta</taxon>
        <taxon>Spermatophyta</taxon>
        <taxon>Magnoliopsida</taxon>
        <taxon>eudicotyledons</taxon>
        <taxon>Gunneridae</taxon>
        <taxon>Pentapetalae</taxon>
        <taxon>rosids</taxon>
        <taxon>fabids</taxon>
        <taxon>Rosales</taxon>
        <taxon>Moraceae</taxon>
        <taxon>Moreae</taxon>
        <taxon>Morus</taxon>
    </lineage>
</organism>
<dbReference type="PANTHER" id="PTHR15503">
    <property type="entry name" value="LDOC1 RELATED"/>
    <property type="match status" value="1"/>
</dbReference>
<dbReference type="CDD" id="cd01647">
    <property type="entry name" value="RT_LTR"/>
    <property type="match status" value="1"/>
</dbReference>
<accession>W9QXW6</accession>
<protein>
    <recommendedName>
        <fullName evidence="3">Transposon Ty3-I Gag-Pol polyprotein</fullName>
    </recommendedName>
</protein>
<evidence type="ECO:0000313" key="2">
    <source>
        <dbReference type="Proteomes" id="UP000030645"/>
    </source>
</evidence>
<name>W9QXW6_9ROSA</name>
<dbReference type="EMBL" id="KE343390">
    <property type="protein sequence ID" value="EXB28511.1"/>
    <property type="molecule type" value="Genomic_DNA"/>
</dbReference>
<dbReference type="CDD" id="cd00303">
    <property type="entry name" value="retropepsin_like"/>
    <property type="match status" value="1"/>
</dbReference>
<dbReference type="PANTHER" id="PTHR15503:SF45">
    <property type="entry name" value="RNA-DIRECTED DNA POLYMERASE HOMOLOG"/>
    <property type="match status" value="1"/>
</dbReference>
<dbReference type="Gene3D" id="3.30.70.270">
    <property type="match status" value="1"/>
</dbReference>
<dbReference type="AlphaFoldDB" id="W9QXW6"/>
<dbReference type="STRING" id="981085.W9QXW6"/>
<dbReference type="eggNOG" id="KOG0017">
    <property type="taxonomic scope" value="Eukaryota"/>
</dbReference>
<reference evidence="2" key="1">
    <citation type="submission" date="2013-01" db="EMBL/GenBank/DDBJ databases">
        <title>Draft Genome Sequence of a Mulberry Tree, Morus notabilis C.K. Schneid.</title>
        <authorList>
            <person name="He N."/>
            <person name="Zhao S."/>
        </authorList>
    </citation>
    <scope>NUCLEOTIDE SEQUENCE</scope>
</reference>
<evidence type="ECO:0000313" key="1">
    <source>
        <dbReference type="EMBL" id="EXB28511.1"/>
    </source>
</evidence>
<keyword evidence="2" id="KW-1185">Reference proteome</keyword>
<dbReference type="Gene3D" id="2.40.70.10">
    <property type="entry name" value="Acid Proteases"/>
    <property type="match status" value="1"/>
</dbReference>
<dbReference type="InterPro" id="IPR032567">
    <property type="entry name" value="RTL1-rel"/>
</dbReference>
<sequence>MLKLKSENLEIPMTLNSPLGCVEVLNVCKSCEIMIGGERLRVDLIILPMSLFDVVLGMDWLAKYGAIVDCYCRRVTLMTNSGAMITYQVDTNPVLEERLLRNLACFSSFLTLKGEPEVIGDNAEILRVDEFTDVFFDELPGLPPNQEIEFCIDLVPGMGPISIPSYRMAPTEMKELRKQLEELAEKGYIRNNTSPWGAPVLYVKKYDGSLWLCIDYPQLNRVTVKNKYSLPRIDELFDQLGGSQYYSNIDLRSGYHQLKIKEEDILKTTF</sequence>
<dbReference type="Pfam" id="PF08284">
    <property type="entry name" value="RVP_2"/>
    <property type="match status" value="1"/>
</dbReference>
<dbReference type="InterPro" id="IPR043128">
    <property type="entry name" value="Rev_trsase/Diguanyl_cyclase"/>
</dbReference>